<feature type="domain" description="CCHC-type" evidence="3">
    <location>
        <begin position="126"/>
        <end position="139"/>
    </location>
</feature>
<organism evidence="4 5">
    <name type="scientific">Lasius niger</name>
    <name type="common">Black garden ant</name>
    <dbReference type="NCBI Taxonomy" id="67767"/>
    <lineage>
        <taxon>Eukaryota</taxon>
        <taxon>Metazoa</taxon>
        <taxon>Ecdysozoa</taxon>
        <taxon>Arthropoda</taxon>
        <taxon>Hexapoda</taxon>
        <taxon>Insecta</taxon>
        <taxon>Pterygota</taxon>
        <taxon>Neoptera</taxon>
        <taxon>Endopterygota</taxon>
        <taxon>Hymenoptera</taxon>
        <taxon>Apocrita</taxon>
        <taxon>Aculeata</taxon>
        <taxon>Formicoidea</taxon>
        <taxon>Formicidae</taxon>
        <taxon>Formicinae</taxon>
        <taxon>Lasius</taxon>
        <taxon>Lasius</taxon>
    </lineage>
</organism>
<gene>
    <name evidence="4" type="ORF">RF55_15159</name>
</gene>
<feature type="compositionally biased region" description="Low complexity" evidence="2">
    <location>
        <begin position="76"/>
        <end position="85"/>
    </location>
</feature>
<dbReference type="GO" id="GO:0008270">
    <property type="term" value="F:zinc ion binding"/>
    <property type="evidence" value="ECO:0007669"/>
    <property type="project" value="UniProtKB-KW"/>
</dbReference>
<evidence type="ECO:0000256" key="1">
    <source>
        <dbReference type="PROSITE-ProRule" id="PRU00047"/>
    </source>
</evidence>
<keyword evidence="5" id="KW-1185">Reference proteome</keyword>
<accession>A0A0J7K738</accession>
<keyword evidence="1" id="KW-0862">Zinc</keyword>
<feature type="region of interest" description="Disordered" evidence="2">
    <location>
        <begin position="150"/>
        <end position="181"/>
    </location>
</feature>
<dbReference type="InterPro" id="IPR036875">
    <property type="entry name" value="Znf_CCHC_sf"/>
</dbReference>
<proteinExistence type="predicted"/>
<comment type="caution">
    <text evidence="4">The sequence shown here is derived from an EMBL/GenBank/DDBJ whole genome shotgun (WGS) entry which is preliminary data.</text>
</comment>
<evidence type="ECO:0000259" key="3">
    <source>
        <dbReference type="PROSITE" id="PS50158"/>
    </source>
</evidence>
<dbReference type="SMART" id="SM00343">
    <property type="entry name" value="ZnF_C2HC"/>
    <property type="match status" value="2"/>
</dbReference>
<name>A0A0J7K738_LASNI</name>
<dbReference type="Proteomes" id="UP000036403">
    <property type="component" value="Unassembled WGS sequence"/>
</dbReference>
<dbReference type="OrthoDB" id="8066754at2759"/>
<evidence type="ECO:0000256" key="2">
    <source>
        <dbReference type="SAM" id="MobiDB-lite"/>
    </source>
</evidence>
<sequence>MTRRNVLREVAEQLELAAEGDPLFWTGLREELGRVRMARGARQDQASQTEGPITDVGVQVAPRTEERAAQTGQTTDDSCSPSSSDGSEERGAPALTDPTPPDGCWNCGGRDHFYSECPRPRPIPFCYRCGRQGMTVKDCVVCREAWLAQGPYRPGHGHEGPEPPRRQGHPPPRGRAARPTP</sequence>
<dbReference type="Gene3D" id="4.10.60.10">
    <property type="entry name" value="Zinc finger, CCHC-type"/>
    <property type="match status" value="1"/>
</dbReference>
<feature type="domain" description="CCHC-type" evidence="3">
    <location>
        <begin position="104"/>
        <end position="119"/>
    </location>
</feature>
<keyword evidence="1" id="KW-0863">Zinc-finger</keyword>
<dbReference type="GO" id="GO:0003676">
    <property type="term" value="F:nucleic acid binding"/>
    <property type="evidence" value="ECO:0007669"/>
    <property type="project" value="InterPro"/>
</dbReference>
<dbReference type="PROSITE" id="PS50158">
    <property type="entry name" value="ZF_CCHC"/>
    <property type="match status" value="2"/>
</dbReference>
<evidence type="ECO:0000313" key="5">
    <source>
        <dbReference type="Proteomes" id="UP000036403"/>
    </source>
</evidence>
<dbReference type="PaxDb" id="67767-A0A0J7K738"/>
<protein>
    <recommendedName>
        <fullName evidence="3">CCHC-type domain-containing protein</fullName>
    </recommendedName>
</protein>
<dbReference type="AlphaFoldDB" id="A0A0J7K738"/>
<dbReference type="SUPFAM" id="SSF57756">
    <property type="entry name" value="Retrovirus zinc finger-like domains"/>
    <property type="match status" value="1"/>
</dbReference>
<keyword evidence="1" id="KW-0479">Metal-binding</keyword>
<reference evidence="4 5" key="1">
    <citation type="submission" date="2015-04" db="EMBL/GenBank/DDBJ databases">
        <title>Lasius niger genome sequencing.</title>
        <authorList>
            <person name="Konorov E.A."/>
            <person name="Nikitin M.A."/>
            <person name="Kirill M.V."/>
            <person name="Chang P."/>
        </authorList>
    </citation>
    <scope>NUCLEOTIDE SEQUENCE [LARGE SCALE GENOMIC DNA]</scope>
    <source>
        <tissue evidence="4">Whole</tissue>
    </source>
</reference>
<feature type="region of interest" description="Disordered" evidence="2">
    <location>
        <begin position="38"/>
        <end position="102"/>
    </location>
</feature>
<evidence type="ECO:0000313" key="4">
    <source>
        <dbReference type="EMBL" id="KMQ86001.1"/>
    </source>
</evidence>
<feature type="compositionally biased region" description="Basic and acidic residues" evidence="2">
    <location>
        <begin position="156"/>
        <end position="165"/>
    </location>
</feature>
<dbReference type="InterPro" id="IPR001878">
    <property type="entry name" value="Znf_CCHC"/>
</dbReference>
<dbReference type="EMBL" id="LBMM01012775">
    <property type="protein sequence ID" value="KMQ86001.1"/>
    <property type="molecule type" value="Genomic_DNA"/>
</dbReference>